<feature type="signal peptide" evidence="1">
    <location>
        <begin position="1"/>
        <end position="21"/>
    </location>
</feature>
<reference evidence="2 3" key="1">
    <citation type="journal article" date="2017" name="Front. Microbiol.">
        <title>Labilibaculum manganireducens gen. nov., sp. nov. and Labilibaculum filiforme sp. nov., Novel Bacteroidetes Isolated from Subsurface Sediments of the Baltic Sea.</title>
        <authorList>
            <person name="Vandieken V."/>
            <person name="Marshall I.P."/>
            <person name="Niemann H."/>
            <person name="Engelen B."/>
            <person name="Cypionka H."/>
        </authorList>
    </citation>
    <scope>NUCLEOTIDE SEQUENCE [LARGE SCALE GENOMIC DNA]</scope>
    <source>
        <strain evidence="2 3">59.10-2M</strain>
    </source>
</reference>
<keyword evidence="3" id="KW-1185">Reference proteome</keyword>
<evidence type="ECO:0000256" key="1">
    <source>
        <dbReference type="SAM" id="SignalP"/>
    </source>
</evidence>
<accession>A0A2N3IC98</accession>
<comment type="caution">
    <text evidence="2">The sequence shown here is derived from an EMBL/GenBank/DDBJ whole genome shotgun (WGS) entry which is preliminary data.</text>
</comment>
<proteinExistence type="predicted"/>
<keyword evidence="1" id="KW-0732">Signal</keyword>
<evidence type="ECO:0000313" key="3">
    <source>
        <dbReference type="Proteomes" id="UP000233618"/>
    </source>
</evidence>
<evidence type="ECO:0000313" key="2">
    <source>
        <dbReference type="EMBL" id="PKQ67927.1"/>
    </source>
</evidence>
<protein>
    <recommendedName>
        <fullName evidence="4">Toxin-antitoxin system YwqK family antitoxin</fullName>
    </recommendedName>
</protein>
<dbReference type="Gene3D" id="3.90.930.1">
    <property type="match status" value="1"/>
</dbReference>
<dbReference type="RefSeq" id="WP_101308938.1">
    <property type="nucleotide sequence ID" value="NZ_MVDE01000006.1"/>
</dbReference>
<dbReference type="EMBL" id="MVDE01000006">
    <property type="protein sequence ID" value="PKQ67927.1"/>
    <property type="molecule type" value="Genomic_DNA"/>
</dbReference>
<dbReference type="AlphaFoldDB" id="A0A2N3IC98"/>
<name>A0A2N3IC98_9BACT</name>
<sequence length="260" mass="29746">MKNIVLLISVLLLLNSCDLLSGKSKEQADSKMIETKDTVKSNVKNGIKKYYFGTGELKSFVEYKDNKKVGVSETFYKTGEKQYDIPYVDGMKHGVVLWYYKDGKVYRETNYVKGKKNGFQKKFWENGKLKSELLYKNDMLGVGLKEYAKTGKEKSEPYIKVEKIDLLKTKEEYVLKFRLSNGRNKVQFYQGKLIDGKFFPIGTRGLAELKTIAGVGELRIPISKGFNIEKNISIVAVEKTTYQNDRLLSIIVPVSIRNPN</sequence>
<organism evidence="2 3">
    <name type="scientific">Labilibaculum manganireducens</name>
    <dbReference type="NCBI Taxonomy" id="1940525"/>
    <lineage>
        <taxon>Bacteria</taxon>
        <taxon>Pseudomonadati</taxon>
        <taxon>Bacteroidota</taxon>
        <taxon>Bacteroidia</taxon>
        <taxon>Marinilabiliales</taxon>
        <taxon>Marinifilaceae</taxon>
        <taxon>Labilibaculum</taxon>
    </lineage>
</organism>
<evidence type="ECO:0008006" key="4">
    <source>
        <dbReference type="Google" id="ProtNLM"/>
    </source>
</evidence>
<dbReference type="SUPFAM" id="SSF82185">
    <property type="entry name" value="Histone H3 K4-specific methyltransferase SET7/9 N-terminal domain"/>
    <property type="match status" value="1"/>
</dbReference>
<feature type="chain" id="PRO_5014671856" description="Toxin-antitoxin system YwqK family antitoxin" evidence="1">
    <location>
        <begin position="22"/>
        <end position="260"/>
    </location>
</feature>
<gene>
    <name evidence="2" type="ORF">BZG01_06050</name>
</gene>
<dbReference type="Pfam" id="PF07661">
    <property type="entry name" value="MORN_2"/>
    <property type="match status" value="2"/>
</dbReference>
<dbReference type="InterPro" id="IPR011652">
    <property type="entry name" value="MORN_2"/>
</dbReference>
<dbReference type="Proteomes" id="UP000233618">
    <property type="component" value="Unassembled WGS sequence"/>
</dbReference>